<proteinExistence type="predicted"/>
<reference evidence="3 4" key="1">
    <citation type="submission" date="2021-05" db="EMBL/GenBank/DDBJ databases">
        <title>Aequorivita echinoideorum JCM 30378 genome.</title>
        <authorList>
            <person name="Zhang H."/>
            <person name="Li C."/>
        </authorList>
    </citation>
    <scope>NUCLEOTIDE SEQUENCE [LARGE SCALE GENOMIC DNA]</scope>
    <source>
        <strain evidence="3 4">JCM30378</strain>
    </source>
</reference>
<dbReference type="InterPro" id="IPR011042">
    <property type="entry name" value="6-blade_b-propeller_TolB-like"/>
</dbReference>
<dbReference type="InterPro" id="IPR001375">
    <property type="entry name" value="Peptidase_S9_cat"/>
</dbReference>
<dbReference type="Gene3D" id="3.40.50.1820">
    <property type="entry name" value="alpha/beta hydrolase"/>
    <property type="match status" value="1"/>
</dbReference>
<sequence>MKLIFIKTKPFPIMRYCILLLVLLIFSGSTVAQVQQKYSSELNSLWSNGTFIIKISKNGKWAVIEEDFPQKGREILVMQTKGTKQYRLPESEWLDFSADSKWFGCISKEEMILIDLETDKEVRYSNIATYKFSGTGNYIAALQQGKGKLTELLIIDLKNKTIARRLRDVIKFEWHPTQNILLATVKGAEQNQVIRYDVGKENSELLFKENSGSIEYLRWNGSGSAAIFLSRNEGNLQLHYFSKSEGTSGVLTDKAIQEKFIDHHLSDRQPFISDDGKKVIFYVQKLEKSEAEKSDVQVWNSDDPWITPRMESSNGGRHFLTAWYPQSGEIKPIETEALPKAAMSVNHDFAVVHNPLQYEPLYKYYPNADLYIKNIATGDTTLVCKNQYTEGKFVTISPSGKYVSYFKDTDWFVYNLESGKTINLTEDLEVPFQNTESQRPGDLFPYGNPGWLKDDGYIIFYDQYDIWVLSPEGNTKKRVTQGREDKIQYRISRDYGRKAYNPLTIHPDFWSEPFNIKEGIILEFLDNNNFDTGLALWKDDLAIKPLFKTEGAITKVMSSDNLETVLYSSHRFNRPLSIHNVNVKTKKSQLLYQANEKLLDYDLGHTEFIEYQLEDGTKLRGSLMYPANYNPNIKYPMIVEIYERKSVDINQFQPPSNYMVIGISLLNFTLNDYFVLYPDIEYTIGDPGISALKSVTAAVDKVLETGKVDEKRLGLIGHSFGGYETAFIVTQTDKFAAAVAGAAVTNIVSYYHDVFWDSRRTQMWRMENQQFRFGDSFYNMKDAYYRNSPLHHVENVNTPLLLWTGNTDTNINWNQSVQMFLALKRLGKKSKLLLYDDEPHVLMKTPNQMDLTKGIFNWMEKYVKKIDEI</sequence>
<dbReference type="InterPro" id="IPR029058">
    <property type="entry name" value="AB_hydrolase_fold"/>
</dbReference>
<dbReference type="PANTHER" id="PTHR11731:SF193">
    <property type="entry name" value="DIPEPTIDYL PEPTIDASE 9"/>
    <property type="match status" value="1"/>
</dbReference>
<dbReference type="Pfam" id="PF00326">
    <property type="entry name" value="Peptidase_S9"/>
    <property type="match status" value="1"/>
</dbReference>
<evidence type="ECO:0000259" key="1">
    <source>
        <dbReference type="Pfam" id="PF00326"/>
    </source>
</evidence>
<accession>A0ABS5S4C2</accession>
<dbReference type="InterPro" id="IPR050278">
    <property type="entry name" value="Serine_Prot_S9B/DPPIV"/>
</dbReference>
<dbReference type="InterPro" id="IPR002469">
    <property type="entry name" value="Peptidase_S9B_N"/>
</dbReference>
<dbReference type="Gene3D" id="2.120.10.30">
    <property type="entry name" value="TolB, C-terminal domain"/>
    <property type="match status" value="2"/>
</dbReference>
<protein>
    <submittedName>
        <fullName evidence="3">Prolyl oligopeptidase family serine peptidase</fullName>
    </submittedName>
</protein>
<organism evidence="3 4">
    <name type="scientific">Aequorivita echinoideorum</name>
    <dbReference type="NCBI Taxonomy" id="1549647"/>
    <lineage>
        <taxon>Bacteria</taxon>
        <taxon>Pseudomonadati</taxon>
        <taxon>Bacteroidota</taxon>
        <taxon>Flavobacteriia</taxon>
        <taxon>Flavobacteriales</taxon>
        <taxon>Flavobacteriaceae</taxon>
        <taxon>Aequorivita</taxon>
    </lineage>
</organism>
<evidence type="ECO:0000259" key="2">
    <source>
        <dbReference type="Pfam" id="PF00930"/>
    </source>
</evidence>
<gene>
    <name evidence="3" type="ORF">KIV10_07640</name>
</gene>
<dbReference type="Proteomes" id="UP001297092">
    <property type="component" value="Unassembled WGS sequence"/>
</dbReference>
<evidence type="ECO:0000313" key="3">
    <source>
        <dbReference type="EMBL" id="MBT0608049.1"/>
    </source>
</evidence>
<keyword evidence="4" id="KW-1185">Reference proteome</keyword>
<dbReference type="PANTHER" id="PTHR11731">
    <property type="entry name" value="PROTEASE FAMILY S9B,C DIPEPTIDYL-PEPTIDASE IV-RELATED"/>
    <property type="match status" value="1"/>
</dbReference>
<name>A0ABS5S4C2_9FLAO</name>
<dbReference type="SUPFAM" id="SSF50969">
    <property type="entry name" value="YVTN repeat-like/Quinoprotein amine dehydrogenase"/>
    <property type="match status" value="1"/>
</dbReference>
<dbReference type="InterPro" id="IPR011044">
    <property type="entry name" value="Quino_amine_DH_bsu"/>
</dbReference>
<evidence type="ECO:0000313" key="4">
    <source>
        <dbReference type="Proteomes" id="UP001297092"/>
    </source>
</evidence>
<dbReference type="EMBL" id="JAHCTB010000003">
    <property type="protein sequence ID" value="MBT0608049.1"/>
    <property type="molecule type" value="Genomic_DNA"/>
</dbReference>
<dbReference type="Pfam" id="PF00930">
    <property type="entry name" value="DPPIV_N"/>
    <property type="match status" value="1"/>
</dbReference>
<feature type="domain" description="Peptidase S9 prolyl oligopeptidase catalytic" evidence="1">
    <location>
        <begin position="691"/>
        <end position="865"/>
    </location>
</feature>
<feature type="domain" description="Dipeptidylpeptidase IV N-terminal" evidence="2">
    <location>
        <begin position="357"/>
        <end position="427"/>
    </location>
</feature>
<dbReference type="SUPFAM" id="SSF53474">
    <property type="entry name" value="alpha/beta-Hydrolases"/>
    <property type="match status" value="1"/>
</dbReference>
<dbReference type="SUPFAM" id="SSF82171">
    <property type="entry name" value="DPP6 N-terminal domain-like"/>
    <property type="match status" value="1"/>
</dbReference>
<comment type="caution">
    <text evidence="3">The sequence shown here is derived from an EMBL/GenBank/DDBJ whole genome shotgun (WGS) entry which is preliminary data.</text>
</comment>